<feature type="binding site" evidence="6">
    <location>
        <begin position="12"/>
        <end position="13"/>
    </location>
    <ligand>
        <name>NAD(+)</name>
        <dbReference type="ChEBI" id="CHEBI:57540"/>
    </ligand>
</feature>
<evidence type="ECO:0000256" key="1">
    <source>
        <dbReference type="ARBA" id="ARBA00004496"/>
    </source>
</evidence>
<dbReference type="GO" id="GO:0050661">
    <property type="term" value="F:NADP binding"/>
    <property type="evidence" value="ECO:0007669"/>
    <property type="project" value="InterPro"/>
</dbReference>
<evidence type="ECO:0000256" key="2">
    <source>
        <dbReference type="ARBA" id="ARBA00007406"/>
    </source>
</evidence>
<evidence type="ECO:0000256" key="3">
    <source>
        <dbReference type="ARBA" id="ARBA00023002"/>
    </source>
</evidence>
<sequence length="335" mass="36236">MTVRVGVNGFGRIGRAFLRCVTDSPGSGIEIVAVNDLATIETQAYLLRYDSTYGPWNRRVEHDEHTMIVEDQPIRVTHEPVPGDIDWKATGAEVVIEATGRFRTRETAAEHLVAGARKVLLSAPGKDCDVTIVVGVNDDDYDPLSHDIVSAASCTTNCLAPMVAVLDRNFGVRNGLMTTLHSYTGGQHLLDNAHKDLRRGRSAAVNLVPTTTGAAKAIDTVLPWCSGRISGLAVRAPVVDGSLTDLTVDLTERVSITEVNDAFRAAADGWLSGVLRYNTQPIVSSDIIGDAASCIYDATLTQARSTLVKVFGWYDNEWGYTNRLVDLVGKLLPKT</sequence>
<dbReference type="FunFam" id="3.40.50.720:FF:000001">
    <property type="entry name" value="Glyceraldehyde-3-phosphate dehydrogenase"/>
    <property type="match status" value="1"/>
</dbReference>
<dbReference type="InterPro" id="IPR006424">
    <property type="entry name" value="Glyceraldehyde-3-P_DH_1"/>
</dbReference>
<keyword evidence="12" id="KW-1185">Reference proteome</keyword>
<dbReference type="InterPro" id="IPR020831">
    <property type="entry name" value="GlycerAld/Erythrose_P_DH"/>
</dbReference>
<evidence type="ECO:0000313" key="12">
    <source>
        <dbReference type="Proteomes" id="UP000183376"/>
    </source>
</evidence>
<feature type="binding site" evidence="5">
    <location>
        <position position="184"/>
    </location>
    <ligand>
        <name>D-glyceraldehyde 3-phosphate</name>
        <dbReference type="ChEBI" id="CHEBI:59776"/>
    </ligand>
</feature>
<dbReference type="CDD" id="cd18126">
    <property type="entry name" value="GAPDH_I_C"/>
    <property type="match status" value="1"/>
</dbReference>
<feature type="binding site" evidence="5">
    <location>
        <position position="235"/>
    </location>
    <ligand>
        <name>D-glyceraldehyde 3-phosphate</name>
        <dbReference type="ChEBI" id="CHEBI:59776"/>
    </ligand>
</feature>
<dbReference type="GO" id="GO:0004365">
    <property type="term" value="F:glyceraldehyde-3-phosphate dehydrogenase (NAD+) (phosphorylating) activity"/>
    <property type="evidence" value="ECO:0007669"/>
    <property type="project" value="UniProtKB-ARBA"/>
</dbReference>
<feature type="binding site" evidence="5">
    <location>
        <begin position="153"/>
        <end position="155"/>
    </location>
    <ligand>
        <name>D-glyceraldehyde 3-phosphate</name>
        <dbReference type="ChEBI" id="CHEBI:59776"/>
    </ligand>
</feature>
<evidence type="ECO:0000256" key="6">
    <source>
        <dbReference type="PIRSR" id="PIRSR000149-3"/>
    </source>
</evidence>
<dbReference type="OrthoDB" id="9803304at2"/>
<feature type="domain" description="Glyceraldehyde 3-phosphate dehydrogenase NAD(P) binding" evidence="10">
    <location>
        <begin position="3"/>
        <end position="154"/>
    </location>
</feature>
<dbReference type="PRINTS" id="PR00078">
    <property type="entry name" value="G3PDHDRGNASE"/>
</dbReference>
<dbReference type="Pfam" id="PF00044">
    <property type="entry name" value="Gp_dh_N"/>
    <property type="match status" value="1"/>
</dbReference>
<feature type="binding site" evidence="6">
    <location>
        <position position="122"/>
    </location>
    <ligand>
        <name>NAD(+)</name>
        <dbReference type="ChEBI" id="CHEBI:57540"/>
    </ligand>
</feature>
<dbReference type="InterPro" id="IPR020830">
    <property type="entry name" value="GlycerAld_3-P_DH_AS"/>
</dbReference>
<dbReference type="Gene3D" id="3.30.360.10">
    <property type="entry name" value="Dihydrodipicolinate Reductase, domain 2"/>
    <property type="match status" value="1"/>
</dbReference>
<feature type="site" description="Activates thiol group during catalysis" evidence="7">
    <location>
        <position position="181"/>
    </location>
</feature>
<keyword evidence="6" id="KW-0547">Nucleotide-binding</keyword>
<evidence type="ECO:0000256" key="7">
    <source>
        <dbReference type="PIRSR" id="PIRSR000149-4"/>
    </source>
</evidence>
<dbReference type="CDD" id="cd05214">
    <property type="entry name" value="GAPDH_I_N"/>
    <property type="match status" value="1"/>
</dbReference>
<dbReference type="EMBL" id="LT629701">
    <property type="protein sequence ID" value="SDM72862.1"/>
    <property type="molecule type" value="Genomic_DNA"/>
</dbReference>
<evidence type="ECO:0000256" key="4">
    <source>
        <dbReference type="PIRSR" id="PIRSR000149-1"/>
    </source>
</evidence>
<dbReference type="RefSeq" id="WP_030429428.1">
    <property type="nucleotide sequence ID" value="NZ_JOEF01000007.1"/>
</dbReference>
<keyword evidence="3 9" id="KW-0560">Oxidoreductase</keyword>
<dbReference type="Proteomes" id="UP000183376">
    <property type="component" value="Chromosome I"/>
</dbReference>
<comment type="subcellular location">
    <subcellularLocation>
        <location evidence="1">Cytoplasm</location>
    </subcellularLocation>
</comment>
<evidence type="ECO:0000256" key="9">
    <source>
        <dbReference type="RuleBase" id="RU361160"/>
    </source>
</evidence>
<dbReference type="GO" id="GO:0051287">
    <property type="term" value="F:NAD binding"/>
    <property type="evidence" value="ECO:0007669"/>
    <property type="project" value="InterPro"/>
</dbReference>
<dbReference type="STRING" id="211114.SAMN04489726_3100"/>
<comment type="similarity">
    <text evidence="2 8">Belongs to the glyceraldehyde-3-phosphate dehydrogenase family.</text>
</comment>
<dbReference type="Pfam" id="PF02800">
    <property type="entry name" value="Gp_dh_C"/>
    <property type="match status" value="1"/>
</dbReference>
<evidence type="ECO:0000313" key="11">
    <source>
        <dbReference type="EMBL" id="SDM72862.1"/>
    </source>
</evidence>
<organism evidence="11 12">
    <name type="scientific">Allokutzneria albata</name>
    <name type="common">Kibdelosporangium albatum</name>
    <dbReference type="NCBI Taxonomy" id="211114"/>
    <lineage>
        <taxon>Bacteria</taxon>
        <taxon>Bacillati</taxon>
        <taxon>Actinomycetota</taxon>
        <taxon>Actinomycetes</taxon>
        <taxon>Pseudonocardiales</taxon>
        <taxon>Pseudonocardiaceae</taxon>
        <taxon>Allokutzneria</taxon>
    </lineage>
</organism>
<accession>A0A1G9VKW6</accession>
<dbReference type="PROSITE" id="PS00071">
    <property type="entry name" value="GAPDH"/>
    <property type="match status" value="1"/>
</dbReference>
<dbReference type="InterPro" id="IPR020829">
    <property type="entry name" value="GlycerAld_3-P_DH_cat"/>
</dbReference>
<gene>
    <name evidence="11" type="ORF">SAMN04489726_3100</name>
</gene>
<evidence type="ECO:0000256" key="8">
    <source>
        <dbReference type="RuleBase" id="RU000397"/>
    </source>
</evidence>
<dbReference type="InterPro" id="IPR036291">
    <property type="entry name" value="NAD(P)-bd_dom_sf"/>
</dbReference>
<feature type="binding site" evidence="6">
    <location>
        <position position="316"/>
    </location>
    <ligand>
        <name>NAD(+)</name>
        <dbReference type="ChEBI" id="CHEBI:57540"/>
    </ligand>
</feature>
<protein>
    <recommendedName>
        <fullName evidence="9">Glyceraldehyde-3-phosphate dehydrogenase</fullName>
        <ecNumber evidence="9">1.2.1.-</ecNumber>
    </recommendedName>
</protein>
<proteinExistence type="inferred from homology"/>
<dbReference type="PANTHER" id="PTHR43148">
    <property type="entry name" value="GLYCERALDEHYDE-3-PHOSPHATE DEHYDROGENASE 2"/>
    <property type="match status" value="1"/>
</dbReference>
<dbReference type="SUPFAM" id="SSF55347">
    <property type="entry name" value="Glyceraldehyde-3-phosphate dehydrogenase-like, C-terminal domain"/>
    <property type="match status" value="1"/>
</dbReference>
<feature type="binding site" evidence="6">
    <location>
        <position position="36"/>
    </location>
    <ligand>
        <name>NAD(+)</name>
        <dbReference type="ChEBI" id="CHEBI:57540"/>
    </ligand>
</feature>
<dbReference type="SMART" id="SM00846">
    <property type="entry name" value="Gp_dh_N"/>
    <property type="match status" value="1"/>
</dbReference>
<dbReference type="InterPro" id="IPR020828">
    <property type="entry name" value="GlycerAld_3-P_DH_NAD(P)-bd"/>
</dbReference>
<reference evidence="11 12" key="1">
    <citation type="submission" date="2016-10" db="EMBL/GenBank/DDBJ databases">
        <authorList>
            <person name="de Groot N.N."/>
        </authorList>
    </citation>
    <scope>NUCLEOTIDE SEQUENCE [LARGE SCALE GENOMIC DNA]</scope>
    <source>
        <strain evidence="11 12">DSM 44149</strain>
    </source>
</reference>
<name>A0A1G9VKW6_ALLAB</name>
<dbReference type="GO" id="GO:0005737">
    <property type="term" value="C:cytoplasm"/>
    <property type="evidence" value="ECO:0007669"/>
    <property type="project" value="UniProtKB-SubCell"/>
</dbReference>
<dbReference type="GO" id="GO:0006006">
    <property type="term" value="P:glucose metabolic process"/>
    <property type="evidence" value="ECO:0007669"/>
    <property type="project" value="InterPro"/>
</dbReference>
<dbReference type="eggNOG" id="COG0057">
    <property type="taxonomic scope" value="Bacteria"/>
</dbReference>
<dbReference type="FunFam" id="3.30.360.10:FF:000002">
    <property type="entry name" value="Glyceraldehyde-3-phosphate dehydrogenase"/>
    <property type="match status" value="1"/>
</dbReference>
<keyword evidence="6" id="KW-0520">NAD</keyword>
<dbReference type="AlphaFoldDB" id="A0A1G9VKW6"/>
<feature type="binding site" evidence="5">
    <location>
        <begin position="212"/>
        <end position="213"/>
    </location>
    <ligand>
        <name>D-glyceraldehyde 3-phosphate</name>
        <dbReference type="ChEBI" id="CHEBI:59776"/>
    </ligand>
</feature>
<feature type="active site" description="Nucleophile" evidence="4">
    <location>
        <position position="154"/>
    </location>
</feature>
<dbReference type="Gene3D" id="3.40.50.720">
    <property type="entry name" value="NAD(P)-binding Rossmann-like Domain"/>
    <property type="match status" value="1"/>
</dbReference>
<evidence type="ECO:0000259" key="10">
    <source>
        <dbReference type="SMART" id="SM00846"/>
    </source>
</evidence>
<evidence type="ECO:0000256" key="5">
    <source>
        <dbReference type="PIRSR" id="PIRSR000149-2"/>
    </source>
</evidence>
<dbReference type="EC" id="1.2.1.-" evidence="9"/>
<dbReference type="NCBIfam" id="TIGR01534">
    <property type="entry name" value="GAPDH-I"/>
    <property type="match status" value="1"/>
</dbReference>
<dbReference type="PIRSF" id="PIRSF000149">
    <property type="entry name" value="GAP_DH"/>
    <property type="match status" value="1"/>
</dbReference>
<dbReference type="SUPFAM" id="SSF51735">
    <property type="entry name" value="NAD(P)-binding Rossmann-fold domains"/>
    <property type="match status" value="1"/>
</dbReference>